<name>A0A8H7BNP2_9FUNG</name>
<dbReference type="SUPFAM" id="SSF81296">
    <property type="entry name" value="E set domains"/>
    <property type="match status" value="1"/>
</dbReference>
<dbReference type="Pfam" id="PF03067">
    <property type="entry name" value="LPMO_10"/>
    <property type="match status" value="1"/>
</dbReference>
<keyword evidence="3 4" id="KW-0732">Signal</keyword>
<reference evidence="7" key="1">
    <citation type="submission" date="2020-01" db="EMBL/GenBank/DDBJ databases">
        <title>Genome Sequencing of Three Apophysomyces-Like Fungal Strains Confirms a Novel Fungal Genus in the Mucoromycota with divergent Burkholderia-like Endosymbiotic Bacteria.</title>
        <authorList>
            <person name="Stajich J.E."/>
            <person name="Macias A.M."/>
            <person name="Carter-House D."/>
            <person name="Lovett B."/>
            <person name="Kasson L.R."/>
            <person name="Berry K."/>
            <person name="Grigoriev I."/>
            <person name="Chang Y."/>
            <person name="Spatafora J."/>
            <person name="Kasson M.T."/>
        </authorList>
    </citation>
    <scope>NUCLEOTIDE SEQUENCE</scope>
    <source>
        <strain evidence="7">NRRL A-21654</strain>
    </source>
</reference>
<evidence type="ECO:0000256" key="2">
    <source>
        <dbReference type="ARBA" id="ARBA00022669"/>
    </source>
</evidence>
<evidence type="ECO:0000256" key="1">
    <source>
        <dbReference type="ARBA" id="ARBA00022525"/>
    </source>
</evidence>
<dbReference type="EMBL" id="JABAYA010000371">
    <property type="protein sequence ID" value="KAF7720771.1"/>
    <property type="molecule type" value="Genomic_DNA"/>
</dbReference>
<comment type="caution">
    <text evidence="7">The sequence shown here is derived from an EMBL/GenBank/DDBJ whole genome shotgun (WGS) entry which is preliminary data.</text>
</comment>
<gene>
    <name evidence="7" type="ORF">EC973_006142</name>
</gene>
<feature type="signal peptide" evidence="4">
    <location>
        <begin position="1"/>
        <end position="35"/>
    </location>
</feature>
<evidence type="ECO:0000256" key="4">
    <source>
        <dbReference type="SAM" id="SignalP"/>
    </source>
</evidence>
<accession>A0A8H7BNP2</accession>
<organism evidence="7 8">
    <name type="scientific">Apophysomyces ossiformis</name>
    <dbReference type="NCBI Taxonomy" id="679940"/>
    <lineage>
        <taxon>Eukaryota</taxon>
        <taxon>Fungi</taxon>
        <taxon>Fungi incertae sedis</taxon>
        <taxon>Mucoromycota</taxon>
        <taxon>Mucoromycotina</taxon>
        <taxon>Mucoromycetes</taxon>
        <taxon>Mucorales</taxon>
        <taxon>Mucorineae</taxon>
        <taxon>Mucoraceae</taxon>
        <taxon>Apophysomyces</taxon>
    </lineage>
</organism>
<dbReference type="Gene3D" id="3.30.70.2150">
    <property type="match status" value="1"/>
</dbReference>
<protein>
    <recommendedName>
        <fullName evidence="9">Chitin-binding protein</fullName>
    </recommendedName>
</protein>
<dbReference type="GO" id="GO:0008061">
    <property type="term" value="F:chitin binding"/>
    <property type="evidence" value="ECO:0007669"/>
    <property type="project" value="UniProtKB-KW"/>
</dbReference>
<dbReference type="Pfam" id="PF18416">
    <property type="entry name" value="GbpA_2"/>
    <property type="match status" value="1"/>
</dbReference>
<evidence type="ECO:0000313" key="8">
    <source>
        <dbReference type="Proteomes" id="UP000605846"/>
    </source>
</evidence>
<keyword evidence="1" id="KW-0964">Secreted</keyword>
<dbReference type="PANTHER" id="PTHR34823:SF1">
    <property type="entry name" value="CHITIN-BINDING TYPE-4 DOMAIN-CONTAINING PROTEIN"/>
    <property type="match status" value="1"/>
</dbReference>
<dbReference type="OrthoDB" id="17911at2759"/>
<evidence type="ECO:0000313" key="7">
    <source>
        <dbReference type="EMBL" id="KAF7720771.1"/>
    </source>
</evidence>
<keyword evidence="2" id="KW-0147">Chitin-binding</keyword>
<evidence type="ECO:0008006" key="9">
    <source>
        <dbReference type="Google" id="ProtNLM"/>
    </source>
</evidence>
<evidence type="ECO:0000259" key="5">
    <source>
        <dbReference type="Pfam" id="PF03067"/>
    </source>
</evidence>
<dbReference type="InterPro" id="IPR004302">
    <property type="entry name" value="Cellulose/chitin-bd_N"/>
</dbReference>
<dbReference type="Proteomes" id="UP000605846">
    <property type="component" value="Unassembled WGS sequence"/>
</dbReference>
<feature type="domain" description="N-acetylglucosamine binding protein A" evidence="6">
    <location>
        <begin position="273"/>
        <end position="362"/>
    </location>
</feature>
<keyword evidence="8" id="KW-1185">Reference proteome</keyword>
<dbReference type="InterPro" id="IPR051024">
    <property type="entry name" value="GlcNAc_Chitin_IntDeg"/>
</dbReference>
<dbReference type="InterPro" id="IPR014756">
    <property type="entry name" value="Ig_E-set"/>
</dbReference>
<evidence type="ECO:0000256" key="3">
    <source>
        <dbReference type="ARBA" id="ARBA00022729"/>
    </source>
</evidence>
<evidence type="ECO:0000259" key="6">
    <source>
        <dbReference type="Pfam" id="PF18416"/>
    </source>
</evidence>
<dbReference type="Gene3D" id="2.70.50.50">
    <property type="entry name" value="chitin-binding protein cbp21"/>
    <property type="match status" value="1"/>
</dbReference>
<sequence length="375" mass="41770">MESSRQGVGKMGFLRGLSLVTALSLLLLPVQEVSAHGALGFPLARQYGCKIDGGYYWPPDGSKIPNEGCRNAYLAGDKSYYPFNQWNEVSANPTDPSDFATVMKAVPDGLLCAGGDQRKRGLDIPQDEGWRKTVIEPKNGTFQLRWENSRSHNPAIMRVYITKPSYDPSKNLTWEDLDKIYEEPAPNPVPANGTGLIPEVTSFYYLDVPVGDRTGDAIIYGYWQRIDAGDEGFFNCADVTLKKEGAAGTSTKSGTEKDDHRSDTQWVEDQLYLERDLVPDVGDKVRFRLMNEKNRGRTAVDVTLPITTANVRNAKWSKDLANTLNKKYKSQVKIGVQSGKSIKYNLRNVYANRVWLKPGYSSAITVIKGDQSNTH</sequence>
<dbReference type="InterPro" id="IPR041029">
    <property type="entry name" value="GbpA_2"/>
</dbReference>
<dbReference type="PANTHER" id="PTHR34823">
    <property type="entry name" value="GLCNAC-BINDING PROTEIN A"/>
    <property type="match status" value="1"/>
</dbReference>
<dbReference type="AlphaFoldDB" id="A0A8H7BNP2"/>
<proteinExistence type="predicted"/>
<feature type="domain" description="Chitin-binding type-4" evidence="5">
    <location>
        <begin position="36"/>
        <end position="239"/>
    </location>
</feature>
<feature type="chain" id="PRO_5034075712" description="Chitin-binding protein" evidence="4">
    <location>
        <begin position="36"/>
        <end position="375"/>
    </location>
</feature>